<evidence type="ECO:0000256" key="2">
    <source>
        <dbReference type="SAM" id="Phobius"/>
    </source>
</evidence>
<evidence type="ECO:0000313" key="4">
    <source>
        <dbReference type="Proteomes" id="UP000031523"/>
    </source>
</evidence>
<feature type="transmembrane region" description="Helical" evidence="2">
    <location>
        <begin position="72"/>
        <end position="91"/>
    </location>
</feature>
<sequence length="504" mass="54218">MDERTHPVPPEPTPEGPSAQPPKPPQAPVPPPEQDPTVRGPRPSTPLDRLLIALGNASLLGLGYLLLARRRLALGAAAGSLVLVCLTASVARPWCEALLLGWWAAGLAHGWWLAGRTTGRMPGRGPQLAALGAALVVLLGAGLLRYDAHRIDRSANQARERGDCAGVLAAEERVWSGHRLADAPSTARGDELADACEELGKARTSLAKGLTGDTDALDAGFRRLASVLGEPGQDRTVETVLDGFLDGLPTEEPCRTVTVTDWLRERKQARGPLDRSAGTAARTAPAALLGCGNALMADDHWKTARERYEQLLSQYPGDKRTGEARERSRKATLAIELAHVRSLLEGYSTDVQPTYCTRPAKYSGAPAYRKGANRALFYGNDEYTGRIAAKWRVEDPTKAALVVCVDEEAEGTPVRTCPYESKLALSGSTDVTFHKIAVPAKVYELRTGKLVADRKLQISGESCPQVLKYETFLPRPTDIGPPADVNVKASKAQVRSAMMTLITR</sequence>
<protein>
    <recommendedName>
        <fullName evidence="5">Tetratricopeptide repeat protein</fullName>
    </recommendedName>
</protein>
<dbReference type="Proteomes" id="UP000031523">
    <property type="component" value="Chromosome"/>
</dbReference>
<reference evidence="3 4" key="1">
    <citation type="submission" date="2015-01" db="EMBL/GenBank/DDBJ databases">
        <title>Enhanced salinomycin production by adjusting the supply of polyketide extender units in Streptomyce albus DSM 41398.</title>
        <authorList>
            <person name="Lu C."/>
        </authorList>
    </citation>
    <scope>NUCLEOTIDE SEQUENCE [LARGE SCALE GENOMIC DNA]</scope>
    <source>
        <strain evidence="4">ATCC 21838 / DSM 41398 / FERM P-419 / JCM 4703 / NBRC 107858</strain>
    </source>
</reference>
<name>A0A0B5FAR6_STRA4</name>
<keyword evidence="2" id="KW-1133">Transmembrane helix</keyword>
<accession>A0A0B5FAR6</accession>
<dbReference type="KEGG" id="sals:SLNWT_7186"/>
<keyword evidence="2" id="KW-0812">Transmembrane</keyword>
<dbReference type="EMBL" id="CP010519">
    <property type="protein sequence ID" value="AJE87562.1"/>
    <property type="molecule type" value="Genomic_DNA"/>
</dbReference>
<dbReference type="AlphaFoldDB" id="A0A0B5FAR6"/>
<proteinExistence type="predicted"/>
<keyword evidence="4" id="KW-1185">Reference proteome</keyword>
<feature type="compositionally biased region" description="Pro residues" evidence="1">
    <location>
        <begin position="7"/>
        <end position="34"/>
    </location>
</feature>
<gene>
    <name evidence="3" type="ORF">SLNWT_7186</name>
</gene>
<feature type="region of interest" description="Disordered" evidence="1">
    <location>
        <begin position="1"/>
        <end position="44"/>
    </location>
</feature>
<keyword evidence="2" id="KW-0472">Membrane</keyword>
<feature type="transmembrane region" description="Helical" evidence="2">
    <location>
        <begin position="50"/>
        <end position="67"/>
    </location>
</feature>
<evidence type="ECO:0000256" key="1">
    <source>
        <dbReference type="SAM" id="MobiDB-lite"/>
    </source>
</evidence>
<evidence type="ECO:0008006" key="5">
    <source>
        <dbReference type="Google" id="ProtNLM"/>
    </source>
</evidence>
<evidence type="ECO:0000313" key="3">
    <source>
        <dbReference type="EMBL" id="AJE87562.1"/>
    </source>
</evidence>
<feature type="transmembrane region" description="Helical" evidence="2">
    <location>
        <begin position="97"/>
        <end position="115"/>
    </location>
</feature>
<organism evidence="3 4">
    <name type="scientific">Streptomyces albus (strain ATCC 21838 / DSM 41398 / FERM P-419 / JCM 4703 / NBRC 107858)</name>
    <dbReference type="NCBI Taxonomy" id="1081613"/>
    <lineage>
        <taxon>Bacteria</taxon>
        <taxon>Bacillati</taxon>
        <taxon>Actinomycetota</taxon>
        <taxon>Actinomycetes</taxon>
        <taxon>Kitasatosporales</taxon>
        <taxon>Streptomycetaceae</taxon>
        <taxon>Streptomyces</taxon>
    </lineage>
</organism>
<feature type="transmembrane region" description="Helical" evidence="2">
    <location>
        <begin position="127"/>
        <end position="146"/>
    </location>
</feature>